<feature type="transmembrane region" description="Helical" evidence="5">
    <location>
        <begin position="43"/>
        <end position="68"/>
    </location>
</feature>
<keyword evidence="5" id="KW-0811">Translocation</keyword>
<dbReference type="GO" id="GO:0033281">
    <property type="term" value="C:TAT protein transport complex"/>
    <property type="evidence" value="ECO:0007669"/>
    <property type="project" value="UniProtKB-UniRule"/>
</dbReference>
<dbReference type="InterPro" id="IPR002033">
    <property type="entry name" value="TatC"/>
</dbReference>
<accession>A0A1G5RYE2</accession>
<evidence type="ECO:0000256" key="2">
    <source>
        <dbReference type="ARBA" id="ARBA00022692"/>
    </source>
</evidence>
<dbReference type="GO" id="GO:0043953">
    <property type="term" value="P:protein transport by the Tat complex"/>
    <property type="evidence" value="ECO:0007669"/>
    <property type="project" value="UniProtKB-UniRule"/>
</dbReference>
<feature type="transmembrane region" description="Helical" evidence="5">
    <location>
        <begin position="200"/>
        <end position="219"/>
    </location>
</feature>
<organism evidence="6 7">
    <name type="scientific">Acidaminobacter hydrogenoformans DSM 2784</name>
    <dbReference type="NCBI Taxonomy" id="1120920"/>
    <lineage>
        <taxon>Bacteria</taxon>
        <taxon>Bacillati</taxon>
        <taxon>Bacillota</taxon>
        <taxon>Clostridia</taxon>
        <taxon>Peptostreptococcales</taxon>
        <taxon>Acidaminobacteraceae</taxon>
        <taxon>Acidaminobacter</taxon>
    </lineage>
</organism>
<evidence type="ECO:0000256" key="5">
    <source>
        <dbReference type="HAMAP-Rule" id="MF_00902"/>
    </source>
</evidence>
<protein>
    <recommendedName>
        <fullName evidence="5">Sec-independent protein translocase protein TatC</fullName>
    </recommendedName>
</protein>
<evidence type="ECO:0000256" key="1">
    <source>
        <dbReference type="ARBA" id="ARBA00004141"/>
    </source>
</evidence>
<dbReference type="STRING" id="1120920.SAMN03080599_01610"/>
<proteinExistence type="inferred from homology"/>
<evidence type="ECO:0000313" key="7">
    <source>
        <dbReference type="Proteomes" id="UP000199208"/>
    </source>
</evidence>
<evidence type="ECO:0000256" key="4">
    <source>
        <dbReference type="ARBA" id="ARBA00023136"/>
    </source>
</evidence>
<dbReference type="Pfam" id="PF00902">
    <property type="entry name" value="TatC"/>
    <property type="match status" value="1"/>
</dbReference>
<keyword evidence="5" id="KW-1003">Cell membrane</keyword>
<keyword evidence="2 5" id="KW-0812">Transmembrane</keyword>
<evidence type="ECO:0000256" key="3">
    <source>
        <dbReference type="ARBA" id="ARBA00022989"/>
    </source>
</evidence>
<evidence type="ECO:0000313" key="6">
    <source>
        <dbReference type="EMBL" id="SCZ79134.1"/>
    </source>
</evidence>
<comment type="subunit">
    <text evidence="5">Forms a complex with TatA.</text>
</comment>
<keyword evidence="5" id="KW-0653">Protein transport</keyword>
<keyword evidence="3 5" id="KW-1133">Transmembrane helix</keyword>
<dbReference type="GO" id="GO:0009977">
    <property type="term" value="F:proton motive force dependent protein transmembrane transporter activity"/>
    <property type="evidence" value="ECO:0007669"/>
    <property type="project" value="TreeGrafter"/>
</dbReference>
<dbReference type="AlphaFoldDB" id="A0A1G5RYE2"/>
<dbReference type="PANTHER" id="PTHR30371">
    <property type="entry name" value="SEC-INDEPENDENT PROTEIN TRANSLOCASE PROTEIN TATC"/>
    <property type="match status" value="1"/>
</dbReference>
<dbReference type="PANTHER" id="PTHR30371:SF0">
    <property type="entry name" value="SEC-INDEPENDENT PROTEIN TRANSLOCASE PROTEIN TATC, CHLOROPLASTIC-RELATED"/>
    <property type="match status" value="1"/>
</dbReference>
<keyword evidence="7" id="KW-1185">Reference proteome</keyword>
<comment type="caution">
    <text evidence="5">Lacks conserved residue(s) required for the propagation of feature annotation.</text>
</comment>
<dbReference type="HAMAP" id="MF_00902">
    <property type="entry name" value="TatC"/>
    <property type="match status" value="1"/>
</dbReference>
<reference evidence="6 7" key="1">
    <citation type="submission" date="2016-10" db="EMBL/GenBank/DDBJ databases">
        <authorList>
            <person name="de Groot N.N."/>
        </authorList>
    </citation>
    <scope>NUCLEOTIDE SEQUENCE [LARGE SCALE GENOMIC DNA]</scope>
    <source>
        <strain evidence="6 7">DSM 2784</strain>
    </source>
</reference>
<sequence length="229" mass="25527">MMVSAICFVATMSVCLARSEFVIKHLVGKAKDFEFIYVAPAELLIAYIRIAIICGIIVAFPVISFQIWQFIRPGLTRRERIAAGFVLTFGMMLFAVGSFFAYEVVLPFTLKYFAGLNGGSIGNGQSIKAMVSIQSYLNFFINTMLTFGLVFEMPVVIILLTQLGMLNPRFLRKNRKYVILAVFILAAVITPPDVTSQVLIALPMLVLFEISIWISSLLFRRKLAATEAS</sequence>
<dbReference type="NCBIfam" id="TIGR00945">
    <property type="entry name" value="tatC"/>
    <property type="match status" value="1"/>
</dbReference>
<comment type="similarity">
    <text evidence="5">Belongs to the TatC family.</text>
</comment>
<dbReference type="EMBL" id="FMWL01000006">
    <property type="protein sequence ID" value="SCZ79134.1"/>
    <property type="molecule type" value="Genomic_DNA"/>
</dbReference>
<comment type="subcellular location">
    <subcellularLocation>
        <location evidence="5">Cell membrane</location>
        <topology evidence="5">Multi-pass membrane protein</topology>
    </subcellularLocation>
    <subcellularLocation>
        <location evidence="1">Membrane</location>
        <topology evidence="1">Multi-pass membrane protein</topology>
    </subcellularLocation>
</comment>
<feature type="transmembrane region" description="Helical" evidence="5">
    <location>
        <begin position="177"/>
        <end position="194"/>
    </location>
</feature>
<name>A0A1G5RYE2_9FIRM</name>
<dbReference type="PRINTS" id="PR01840">
    <property type="entry name" value="TATCFAMILY"/>
</dbReference>
<dbReference type="Proteomes" id="UP000199208">
    <property type="component" value="Unassembled WGS sequence"/>
</dbReference>
<gene>
    <name evidence="5" type="primary">tatC</name>
    <name evidence="6" type="ORF">SAMN03080599_01610</name>
</gene>
<keyword evidence="4 5" id="KW-0472">Membrane</keyword>
<comment type="function">
    <text evidence="5">Part of the twin-arginine translocation (Tat) system that transports large folded proteins containing a characteristic twin-arginine motif in their signal peptide across membranes.</text>
</comment>
<feature type="transmembrane region" description="Helical" evidence="5">
    <location>
        <begin position="80"/>
        <end position="102"/>
    </location>
</feature>
<dbReference type="GO" id="GO:0065002">
    <property type="term" value="P:intracellular protein transmembrane transport"/>
    <property type="evidence" value="ECO:0007669"/>
    <property type="project" value="TreeGrafter"/>
</dbReference>
<keyword evidence="5" id="KW-0813">Transport</keyword>
<feature type="transmembrane region" description="Helical" evidence="5">
    <location>
        <begin position="139"/>
        <end position="165"/>
    </location>
</feature>